<dbReference type="Pfam" id="PF04138">
    <property type="entry name" value="GtrA_DPMS_TM"/>
    <property type="match status" value="1"/>
</dbReference>
<evidence type="ECO:0000259" key="8">
    <source>
        <dbReference type="Pfam" id="PF04138"/>
    </source>
</evidence>
<comment type="subcellular location">
    <subcellularLocation>
        <location evidence="1">Membrane</location>
        <topology evidence="1">Multi-pass membrane protein</topology>
    </subcellularLocation>
</comment>
<comment type="caution">
    <text evidence="9">The sequence shown here is derived from an EMBL/GenBank/DDBJ whole genome shotgun (WGS) entry which is preliminary data.</text>
</comment>
<gene>
    <name evidence="9" type="ORF">DDQ50_09235</name>
</gene>
<feature type="compositionally biased region" description="Basic and acidic residues" evidence="6">
    <location>
        <begin position="151"/>
        <end position="170"/>
    </location>
</feature>
<keyword evidence="5 7" id="KW-0472">Membrane</keyword>
<proteinExistence type="inferred from homology"/>
<dbReference type="PANTHER" id="PTHR38459">
    <property type="entry name" value="PROPHAGE BACTOPRENOL-LINKED GLUCOSE TRANSLOCASE HOMOLOG"/>
    <property type="match status" value="1"/>
</dbReference>
<evidence type="ECO:0000256" key="7">
    <source>
        <dbReference type="SAM" id="Phobius"/>
    </source>
</evidence>
<name>A0A2V1HX66_9MICO</name>
<dbReference type="InterPro" id="IPR051401">
    <property type="entry name" value="GtrA_CellWall_Glycosyl"/>
</dbReference>
<evidence type="ECO:0000256" key="4">
    <source>
        <dbReference type="ARBA" id="ARBA00022989"/>
    </source>
</evidence>
<evidence type="ECO:0000256" key="2">
    <source>
        <dbReference type="ARBA" id="ARBA00009399"/>
    </source>
</evidence>
<organism evidence="9 10">
    <name type="scientific">Amnibacterium flavum</name>
    <dbReference type="NCBI Taxonomy" id="2173173"/>
    <lineage>
        <taxon>Bacteria</taxon>
        <taxon>Bacillati</taxon>
        <taxon>Actinomycetota</taxon>
        <taxon>Actinomycetes</taxon>
        <taxon>Micrococcales</taxon>
        <taxon>Microbacteriaceae</taxon>
        <taxon>Amnibacterium</taxon>
    </lineage>
</organism>
<dbReference type="PANTHER" id="PTHR38459:SF1">
    <property type="entry name" value="PROPHAGE BACTOPRENOL-LINKED GLUCOSE TRANSLOCASE HOMOLOG"/>
    <property type="match status" value="1"/>
</dbReference>
<feature type="transmembrane region" description="Helical" evidence="7">
    <location>
        <begin position="105"/>
        <end position="126"/>
    </location>
</feature>
<dbReference type="AlphaFoldDB" id="A0A2V1HX66"/>
<feature type="transmembrane region" description="Helical" evidence="7">
    <location>
        <begin position="7"/>
        <end position="29"/>
    </location>
</feature>
<protein>
    <submittedName>
        <fullName evidence="9">GtrA family protein</fullName>
    </submittedName>
</protein>
<evidence type="ECO:0000256" key="6">
    <source>
        <dbReference type="SAM" id="MobiDB-lite"/>
    </source>
</evidence>
<dbReference type="OrthoDB" id="9807815at2"/>
<feature type="domain" description="GtrA/DPMS transmembrane" evidence="8">
    <location>
        <begin position="7"/>
        <end position="128"/>
    </location>
</feature>
<comment type="similarity">
    <text evidence="2">Belongs to the GtrA family.</text>
</comment>
<keyword evidence="10" id="KW-1185">Reference proteome</keyword>
<evidence type="ECO:0000256" key="5">
    <source>
        <dbReference type="ARBA" id="ARBA00023136"/>
    </source>
</evidence>
<feature type="region of interest" description="Disordered" evidence="6">
    <location>
        <begin position="151"/>
        <end position="187"/>
    </location>
</feature>
<sequence length="187" mass="20060">MTRSGSFAAIGLLAFVVDIGVYNALRFTVLDDKPIGAKVISVAVAMVVAWIGNRYLTFRDARNRPLWQEAGLFTLANLLGLGASAACLFTSHYLLGLTSPLADNISGNVIGLAIGTVVRFVAYRYVVFPDRGRDTAAATAVMVALETAAPHDPRESLTDPDSTAHERITHPETSPAFPSKIRSEQTL</sequence>
<dbReference type="GO" id="GO:0000271">
    <property type="term" value="P:polysaccharide biosynthetic process"/>
    <property type="evidence" value="ECO:0007669"/>
    <property type="project" value="InterPro"/>
</dbReference>
<evidence type="ECO:0000256" key="1">
    <source>
        <dbReference type="ARBA" id="ARBA00004141"/>
    </source>
</evidence>
<evidence type="ECO:0000313" key="9">
    <source>
        <dbReference type="EMBL" id="PVZ94864.1"/>
    </source>
</evidence>
<feature type="transmembrane region" description="Helical" evidence="7">
    <location>
        <begin position="72"/>
        <end position="93"/>
    </location>
</feature>
<keyword evidence="3 7" id="KW-0812">Transmembrane</keyword>
<keyword evidence="4 7" id="KW-1133">Transmembrane helix</keyword>
<reference evidence="9 10" key="1">
    <citation type="submission" date="2018-05" db="EMBL/GenBank/DDBJ databases">
        <title>Amnibacterium sp. M8JJ-5, whole genome shotgun sequence.</title>
        <authorList>
            <person name="Tuo L."/>
        </authorList>
    </citation>
    <scope>NUCLEOTIDE SEQUENCE [LARGE SCALE GENOMIC DNA]</scope>
    <source>
        <strain evidence="9 10">M8JJ-5</strain>
    </source>
</reference>
<evidence type="ECO:0000256" key="3">
    <source>
        <dbReference type="ARBA" id="ARBA00022692"/>
    </source>
</evidence>
<evidence type="ECO:0000313" key="10">
    <source>
        <dbReference type="Proteomes" id="UP000244893"/>
    </source>
</evidence>
<dbReference type="GO" id="GO:0005886">
    <property type="term" value="C:plasma membrane"/>
    <property type="evidence" value="ECO:0007669"/>
    <property type="project" value="TreeGrafter"/>
</dbReference>
<feature type="transmembrane region" description="Helical" evidence="7">
    <location>
        <begin position="35"/>
        <end position="52"/>
    </location>
</feature>
<dbReference type="EMBL" id="QEOP01000002">
    <property type="protein sequence ID" value="PVZ94864.1"/>
    <property type="molecule type" value="Genomic_DNA"/>
</dbReference>
<dbReference type="Proteomes" id="UP000244893">
    <property type="component" value="Unassembled WGS sequence"/>
</dbReference>
<dbReference type="InterPro" id="IPR007267">
    <property type="entry name" value="GtrA_DPMS_TM"/>
</dbReference>
<accession>A0A2V1HX66</accession>